<evidence type="ECO:0000259" key="9">
    <source>
        <dbReference type="PROSITE" id="PS51918"/>
    </source>
</evidence>
<keyword evidence="6" id="KW-0408">Iron</keyword>
<dbReference type="SMART" id="SM00729">
    <property type="entry name" value="Elp3"/>
    <property type="match status" value="1"/>
</dbReference>
<dbReference type="Pfam" id="PF04055">
    <property type="entry name" value="Radical_SAM"/>
    <property type="match status" value="1"/>
</dbReference>
<dbReference type="Gene3D" id="3.80.30.20">
    <property type="entry name" value="tm_1862 like domain"/>
    <property type="match status" value="1"/>
</dbReference>
<dbReference type="EMBL" id="BLAX01000001">
    <property type="protein sequence ID" value="GET34974.1"/>
    <property type="molecule type" value="Genomic_DNA"/>
</dbReference>
<evidence type="ECO:0000256" key="1">
    <source>
        <dbReference type="ARBA" id="ARBA00001966"/>
    </source>
</evidence>
<keyword evidence="4" id="KW-0949">S-adenosyl-L-methionine</keyword>
<keyword evidence="2" id="KW-0489">Methyltransferase</keyword>
<evidence type="ECO:0000259" key="8">
    <source>
        <dbReference type="PROSITE" id="PS51332"/>
    </source>
</evidence>
<comment type="caution">
    <text evidence="10">The sequence shown here is derived from an EMBL/GenBank/DDBJ whole genome shotgun (WGS) entry which is preliminary data.</text>
</comment>
<dbReference type="InterPro" id="IPR051198">
    <property type="entry name" value="BchE-like"/>
</dbReference>
<comment type="cofactor">
    <cofactor evidence="1">
        <name>[4Fe-4S] cluster</name>
        <dbReference type="ChEBI" id="CHEBI:49883"/>
    </cofactor>
</comment>
<dbReference type="GO" id="GO:0051539">
    <property type="term" value="F:4 iron, 4 sulfur cluster binding"/>
    <property type="evidence" value="ECO:0007669"/>
    <property type="project" value="UniProtKB-KW"/>
</dbReference>
<evidence type="ECO:0000256" key="2">
    <source>
        <dbReference type="ARBA" id="ARBA00022603"/>
    </source>
</evidence>
<dbReference type="PANTHER" id="PTHR43409:SF7">
    <property type="entry name" value="BLL1977 PROTEIN"/>
    <property type="match status" value="1"/>
</dbReference>
<name>A0A5M4B4D6_9BACT</name>
<evidence type="ECO:0000256" key="5">
    <source>
        <dbReference type="ARBA" id="ARBA00022723"/>
    </source>
</evidence>
<keyword evidence="3" id="KW-0808">Transferase</keyword>
<dbReference type="InterPro" id="IPR058240">
    <property type="entry name" value="rSAM_sf"/>
</dbReference>
<dbReference type="Gene3D" id="3.40.50.280">
    <property type="entry name" value="Cobalamin-binding domain"/>
    <property type="match status" value="1"/>
</dbReference>
<reference evidence="10 11" key="1">
    <citation type="submission" date="2019-10" db="EMBL/GenBank/DDBJ databases">
        <title>Prolixibacter strains distinguished by the presence of nitrate reductase genes were adept at nitrate-dependent anaerobic corrosion of metallic iron and carbon steel.</title>
        <authorList>
            <person name="Iino T."/>
            <person name="Shono N."/>
            <person name="Ito K."/>
            <person name="Nakamura R."/>
            <person name="Sueoka K."/>
            <person name="Harayama S."/>
            <person name="Ohkuma M."/>
        </authorList>
    </citation>
    <scope>NUCLEOTIDE SEQUENCE [LARGE SCALE GENOMIC DNA]</scope>
    <source>
        <strain evidence="10 11">JCM 13498</strain>
    </source>
</reference>
<keyword evidence="5" id="KW-0479">Metal-binding</keyword>
<dbReference type="GO" id="GO:0031419">
    <property type="term" value="F:cobalamin binding"/>
    <property type="evidence" value="ECO:0007669"/>
    <property type="project" value="InterPro"/>
</dbReference>
<dbReference type="SFLD" id="SFLDG01123">
    <property type="entry name" value="methyltransferase_(Class_B)"/>
    <property type="match status" value="1"/>
</dbReference>
<evidence type="ECO:0000256" key="7">
    <source>
        <dbReference type="ARBA" id="ARBA00023014"/>
    </source>
</evidence>
<keyword evidence="7" id="KW-0411">Iron-sulfur</keyword>
<dbReference type="Pfam" id="PF02310">
    <property type="entry name" value="B12-binding"/>
    <property type="match status" value="1"/>
</dbReference>
<dbReference type="PROSITE" id="PS51332">
    <property type="entry name" value="B12_BINDING"/>
    <property type="match status" value="1"/>
</dbReference>
<dbReference type="GO" id="GO:0046872">
    <property type="term" value="F:metal ion binding"/>
    <property type="evidence" value="ECO:0007669"/>
    <property type="project" value="UniProtKB-KW"/>
</dbReference>
<dbReference type="GO" id="GO:0003824">
    <property type="term" value="F:catalytic activity"/>
    <property type="evidence" value="ECO:0007669"/>
    <property type="project" value="InterPro"/>
</dbReference>
<organism evidence="10 11">
    <name type="scientific">Prolixibacter bellariivorans</name>
    <dbReference type="NCBI Taxonomy" id="314319"/>
    <lineage>
        <taxon>Bacteria</taxon>
        <taxon>Pseudomonadati</taxon>
        <taxon>Bacteroidota</taxon>
        <taxon>Bacteroidia</taxon>
        <taxon>Marinilabiliales</taxon>
        <taxon>Prolixibacteraceae</taxon>
        <taxon>Prolixibacter</taxon>
    </lineage>
</organism>
<dbReference type="RefSeq" id="WP_025865721.1">
    <property type="nucleotide sequence ID" value="NZ_BLAX01000001.1"/>
</dbReference>
<feature type="domain" description="Radical SAM core" evidence="9">
    <location>
        <begin position="186"/>
        <end position="410"/>
    </location>
</feature>
<evidence type="ECO:0000313" key="10">
    <source>
        <dbReference type="EMBL" id="GET34974.1"/>
    </source>
</evidence>
<feature type="domain" description="B12-binding" evidence="8">
    <location>
        <begin position="1"/>
        <end position="152"/>
    </location>
</feature>
<dbReference type="InterPro" id="IPR036724">
    <property type="entry name" value="Cobalamin-bd_sf"/>
</dbReference>
<evidence type="ECO:0000313" key="11">
    <source>
        <dbReference type="Proteomes" id="UP000391834"/>
    </source>
</evidence>
<dbReference type="CDD" id="cd01335">
    <property type="entry name" value="Radical_SAM"/>
    <property type="match status" value="1"/>
</dbReference>
<protein>
    <submittedName>
        <fullName evidence="10">Uncharacterized protein</fullName>
    </submittedName>
</protein>
<accession>A0A5M4B4D6</accession>
<dbReference type="OrthoDB" id="9801424at2"/>
<evidence type="ECO:0000256" key="6">
    <source>
        <dbReference type="ARBA" id="ARBA00023004"/>
    </source>
</evidence>
<dbReference type="InterPro" id="IPR007197">
    <property type="entry name" value="rSAM"/>
</dbReference>
<evidence type="ECO:0000256" key="4">
    <source>
        <dbReference type="ARBA" id="ARBA00022691"/>
    </source>
</evidence>
<dbReference type="InterPro" id="IPR034466">
    <property type="entry name" value="Methyltransferase_Class_B"/>
</dbReference>
<proteinExistence type="predicted"/>
<dbReference type="PANTHER" id="PTHR43409">
    <property type="entry name" value="ANAEROBIC MAGNESIUM-PROTOPORPHYRIN IX MONOMETHYL ESTER CYCLASE-RELATED"/>
    <property type="match status" value="1"/>
</dbReference>
<gene>
    <name evidence="10" type="ORF">PbJCM13498_38370</name>
</gene>
<dbReference type="InterPro" id="IPR023404">
    <property type="entry name" value="rSAM_horseshoe"/>
</dbReference>
<dbReference type="SFLD" id="SFLDS00029">
    <property type="entry name" value="Radical_SAM"/>
    <property type="match status" value="1"/>
</dbReference>
<dbReference type="SUPFAM" id="SSF52242">
    <property type="entry name" value="Cobalamin (vitamin B12)-binding domain"/>
    <property type="match status" value="1"/>
</dbReference>
<sequence length="447" mass="50582">MKVILISPPNSFDKSPSLPSLTLATLSGILKKHQIDHICVDGNLMPSFEKYKQNGTGNQVILQEITELVMNYKPDLVCLSLWGVSIPFAFKLAEQLKQKASRLKIMAGGIRDTYTANYILNATTDIDYVFVGEAENSFPKFLHHFIRGNETKKITGVYSEASDDLVRTAPIESGLSVTPSYDQFINVDTRSLFVETSRGCIYQCVFCGLHYTPYRRLTPQQAVEHIRSMKTKYDVGYINFADNFFPMKGQWISQFLELLAESEIKIYWSCLIRADNIDKAIIKKLKPAGCVGVFMGVESTDNETLVLMKKSRSPERYIQQLSENIGALAEQEINIKVSTIIGFPGETKKSMWSTARFVKNLKEKGVDAYTGPLVIYPGSALWEQYIRGEIKLNRIQHQTIKRNQSGMFHECYPPDPIISPNDFIPENHHMSQTELESQISDILTFVG</sequence>
<dbReference type="Proteomes" id="UP000391834">
    <property type="component" value="Unassembled WGS sequence"/>
</dbReference>
<dbReference type="AlphaFoldDB" id="A0A5M4B4D6"/>
<dbReference type="PROSITE" id="PS51918">
    <property type="entry name" value="RADICAL_SAM"/>
    <property type="match status" value="1"/>
</dbReference>
<dbReference type="SFLD" id="SFLDG01082">
    <property type="entry name" value="B12-binding_domain_containing"/>
    <property type="match status" value="1"/>
</dbReference>
<dbReference type="InterPro" id="IPR006158">
    <property type="entry name" value="Cobalamin-bd"/>
</dbReference>
<dbReference type="InterPro" id="IPR006638">
    <property type="entry name" value="Elp3/MiaA/NifB-like_rSAM"/>
</dbReference>
<dbReference type="SUPFAM" id="SSF102114">
    <property type="entry name" value="Radical SAM enzymes"/>
    <property type="match status" value="1"/>
</dbReference>
<keyword evidence="11" id="KW-1185">Reference proteome</keyword>
<evidence type="ECO:0000256" key="3">
    <source>
        <dbReference type="ARBA" id="ARBA00022679"/>
    </source>
</evidence>